<protein>
    <submittedName>
        <fullName evidence="1">Uncharacterized protein</fullName>
    </submittedName>
</protein>
<dbReference type="AlphaFoldDB" id="A0A6N7XLW5"/>
<accession>A0A6N7XLW5</accession>
<organism evidence="1 2">
    <name type="scientific">Mogibacterium kristiansenii</name>
    <dbReference type="NCBI Taxonomy" id="2606708"/>
    <lineage>
        <taxon>Bacteria</taxon>
        <taxon>Bacillati</taxon>
        <taxon>Bacillota</taxon>
        <taxon>Clostridia</taxon>
        <taxon>Peptostreptococcales</taxon>
        <taxon>Anaerovoracaceae</taxon>
        <taxon>Mogibacterium</taxon>
    </lineage>
</organism>
<evidence type="ECO:0000313" key="1">
    <source>
        <dbReference type="EMBL" id="MST70946.1"/>
    </source>
</evidence>
<name>A0A6N7XLW5_9FIRM</name>
<proteinExistence type="predicted"/>
<dbReference type="EMBL" id="VUNA01000010">
    <property type="protein sequence ID" value="MST70946.1"/>
    <property type="molecule type" value="Genomic_DNA"/>
</dbReference>
<dbReference type="Proteomes" id="UP000469424">
    <property type="component" value="Unassembled WGS sequence"/>
</dbReference>
<reference evidence="1 2" key="1">
    <citation type="submission" date="2019-08" db="EMBL/GenBank/DDBJ databases">
        <title>In-depth cultivation of the pig gut microbiome towards novel bacterial diversity and tailored functional studies.</title>
        <authorList>
            <person name="Wylensek D."/>
            <person name="Hitch T.C.A."/>
            <person name="Clavel T."/>
        </authorList>
    </citation>
    <scope>NUCLEOTIDE SEQUENCE [LARGE SCALE GENOMIC DNA]</scope>
    <source>
        <strain evidence="1 2">WCA-MUC-591-APC-4B</strain>
    </source>
</reference>
<evidence type="ECO:0000313" key="2">
    <source>
        <dbReference type="Proteomes" id="UP000469424"/>
    </source>
</evidence>
<gene>
    <name evidence="1" type="ORF">FYJ65_06310</name>
</gene>
<keyword evidence="2" id="KW-1185">Reference proteome</keyword>
<sequence>MYTNSVEKEKEFLLSILERFHTNRGDGETALICKCPKCHIGSVICRCTHDIANGKIQSWKFDVYCDHCGEIFDPEIIRSDIFFNRPHKVIDELETPFGSIKVRINGKNVPFRYCIKTYDDPEEALAPTVTMHIIDIDLSQLKVGDEIFCGFDKDLLEYNDGDERSLLYSCENEKQIMGLCAYDPYEWDLDNCCFQLKERTSKGFGYCIVSDPNQFDEKKNYQSKITSLAAAWLTKDEYNDADLVMNLALTCVIG</sequence>
<comment type="caution">
    <text evidence="1">The sequence shown here is derived from an EMBL/GenBank/DDBJ whole genome shotgun (WGS) entry which is preliminary data.</text>
</comment>
<dbReference type="RefSeq" id="WP_154554505.1">
    <property type="nucleotide sequence ID" value="NZ_VUNA01000010.1"/>
</dbReference>